<dbReference type="Gene3D" id="1.20.1250.20">
    <property type="entry name" value="MFS general substrate transporter like domains"/>
    <property type="match status" value="1"/>
</dbReference>
<dbReference type="OrthoDB" id="430300at2759"/>
<dbReference type="PANTHER" id="PTHR23507:SF39">
    <property type="entry name" value="GH23453P-RELATED"/>
    <property type="match status" value="1"/>
</dbReference>
<evidence type="ECO:0000313" key="6">
    <source>
        <dbReference type="EMBL" id="PNF29986.1"/>
    </source>
</evidence>
<feature type="transmembrane region" description="Helical" evidence="5">
    <location>
        <begin position="247"/>
        <end position="269"/>
    </location>
</feature>
<feature type="transmembrane region" description="Helical" evidence="5">
    <location>
        <begin position="153"/>
        <end position="174"/>
    </location>
</feature>
<feature type="transmembrane region" description="Helical" evidence="5">
    <location>
        <begin position="440"/>
        <end position="462"/>
    </location>
</feature>
<evidence type="ECO:0000256" key="4">
    <source>
        <dbReference type="ARBA" id="ARBA00023136"/>
    </source>
</evidence>
<feature type="transmembrane region" description="Helical" evidence="5">
    <location>
        <begin position="382"/>
        <end position="401"/>
    </location>
</feature>
<evidence type="ECO:0000256" key="1">
    <source>
        <dbReference type="ARBA" id="ARBA00004141"/>
    </source>
</evidence>
<feature type="transmembrane region" description="Helical" evidence="5">
    <location>
        <begin position="217"/>
        <end position="241"/>
    </location>
</feature>
<dbReference type="STRING" id="105785.A0A2J7QN30"/>
<protein>
    <recommendedName>
        <fullName evidence="8">Proton-coupled folate transporter</fullName>
    </recommendedName>
</protein>
<dbReference type="InParanoid" id="A0A2J7QN30"/>
<accession>A0A2J7QN30</accession>
<dbReference type="AlphaFoldDB" id="A0A2J7QN30"/>
<evidence type="ECO:0000256" key="3">
    <source>
        <dbReference type="ARBA" id="ARBA00022989"/>
    </source>
</evidence>
<dbReference type="Proteomes" id="UP000235965">
    <property type="component" value="Unassembled WGS sequence"/>
</dbReference>
<feature type="transmembrane region" description="Helical" evidence="5">
    <location>
        <begin position="312"/>
        <end position="330"/>
    </location>
</feature>
<proteinExistence type="predicted"/>
<dbReference type="PANTHER" id="PTHR23507">
    <property type="entry name" value="ZGC:174356"/>
    <property type="match status" value="1"/>
</dbReference>
<feature type="transmembrane region" description="Helical" evidence="5">
    <location>
        <begin position="350"/>
        <end position="375"/>
    </location>
</feature>
<keyword evidence="3 5" id="KW-1133">Transmembrane helix</keyword>
<feature type="transmembrane region" description="Helical" evidence="5">
    <location>
        <begin position="180"/>
        <end position="205"/>
    </location>
</feature>
<sequence length="511" mass="56548">MKNILVSERSGSCTHAVSEQELSRSHDASSCHDHEEINPLIVTQMTLAPRERCCWLTVEPSIFLGMLGHALSSSVITQLLLARNCQEMFPLNATKCDMLVYRIDTQEARQLEALLEPRVTVLQMYKTVIEAFIPAVLSMFLGPWSDHYGRKPLMLWPVFGYGLTYIIYTFLSVVPDLCPFYFLLASIPVALSGGLITVISGMYAYTSDITSAEKRALRMGFLDVCLFGGVAVGGYLSAPLFSVAGKYGYLTVFATSATCYLLSFLYVTFIPESVNVSQMGSSNGGLCSVFDIRLVSKMIATCCKRREHYRRAIIFLVIIVISTCIISLEGESTVSFLYTRDKFGWDIRKYTQFGSVVTLLSLCGTLIGMYIFSVWLRISDSVFALCVFLTKCAQTLIFGFAPKDWYLYIGSAVGVLGGVSGPLCRSLISKTVPLEDIGTVFAMTSMIESLTPIAASPLYTFVYNATLLTFPGTFYIVSCAIFGLDVILLSWVIVLQHLSPAHSYTRIQQVE</sequence>
<organism evidence="6 7">
    <name type="scientific">Cryptotermes secundus</name>
    <dbReference type="NCBI Taxonomy" id="105785"/>
    <lineage>
        <taxon>Eukaryota</taxon>
        <taxon>Metazoa</taxon>
        <taxon>Ecdysozoa</taxon>
        <taxon>Arthropoda</taxon>
        <taxon>Hexapoda</taxon>
        <taxon>Insecta</taxon>
        <taxon>Pterygota</taxon>
        <taxon>Neoptera</taxon>
        <taxon>Polyneoptera</taxon>
        <taxon>Dictyoptera</taxon>
        <taxon>Blattodea</taxon>
        <taxon>Blattoidea</taxon>
        <taxon>Termitoidae</taxon>
        <taxon>Kalotermitidae</taxon>
        <taxon>Cryptotermitinae</taxon>
        <taxon>Cryptotermes</taxon>
    </lineage>
</organism>
<dbReference type="Pfam" id="PF07690">
    <property type="entry name" value="MFS_1"/>
    <property type="match status" value="1"/>
</dbReference>
<dbReference type="SUPFAM" id="SSF103473">
    <property type="entry name" value="MFS general substrate transporter"/>
    <property type="match status" value="1"/>
</dbReference>
<dbReference type="FunCoup" id="A0A2J7QN30">
    <property type="interactions" value="91"/>
</dbReference>
<dbReference type="EMBL" id="NEVH01013201">
    <property type="protein sequence ID" value="PNF29986.1"/>
    <property type="molecule type" value="Genomic_DNA"/>
</dbReference>
<dbReference type="InterPro" id="IPR011701">
    <property type="entry name" value="MFS"/>
</dbReference>
<keyword evidence="7" id="KW-1185">Reference proteome</keyword>
<dbReference type="InterPro" id="IPR036259">
    <property type="entry name" value="MFS_trans_sf"/>
</dbReference>
<reference evidence="6 7" key="1">
    <citation type="submission" date="2017-12" db="EMBL/GenBank/DDBJ databases">
        <title>Hemimetabolous genomes reveal molecular basis of termite eusociality.</title>
        <authorList>
            <person name="Harrison M.C."/>
            <person name="Jongepier E."/>
            <person name="Robertson H.M."/>
            <person name="Arning N."/>
            <person name="Bitard-Feildel T."/>
            <person name="Chao H."/>
            <person name="Childers C.P."/>
            <person name="Dinh H."/>
            <person name="Doddapaneni H."/>
            <person name="Dugan S."/>
            <person name="Gowin J."/>
            <person name="Greiner C."/>
            <person name="Han Y."/>
            <person name="Hu H."/>
            <person name="Hughes D.S.T."/>
            <person name="Huylmans A.-K."/>
            <person name="Kemena C."/>
            <person name="Kremer L.P.M."/>
            <person name="Lee S.L."/>
            <person name="Lopez-Ezquerra A."/>
            <person name="Mallet L."/>
            <person name="Monroy-Kuhn J.M."/>
            <person name="Moser A."/>
            <person name="Murali S.C."/>
            <person name="Muzny D.M."/>
            <person name="Otani S."/>
            <person name="Piulachs M.-D."/>
            <person name="Poelchau M."/>
            <person name="Qu J."/>
            <person name="Schaub F."/>
            <person name="Wada-Katsumata A."/>
            <person name="Worley K.C."/>
            <person name="Xie Q."/>
            <person name="Ylla G."/>
            <person name="Poulsen M."/>
            <person name="Gibbs R.A."/>
            <person name="Schal C."/>
            <person name="Richards S."/>
            <person name="Belles X."/>
            <person name="Korb J."/>
            <person name="Bornberg-Bauer E."/>
        </authorList>
    </citation>
    <scope>NUCLEOTIDE SEQUENCE [LARGE SCALE GENOMIC DNA]</scope>
    <source>
        <tissue evidence="6">Whole body</tissue>
    </source>
</reference>
<evidence type="ECO:0000256" key="5">
    <source>
        <dbReference type="SAM" id="Phobius"/>
    </source>
</evidence>
<comment type="subcellular location">
    <subcellularLocation>
        <location evidence="1">Membrane</location>
        <topology evidence="1">Multi-pass membrane protein</topology>
    </subcellularLocation>
</comment>
<dbReference type="GO" id="GO:0022857">
    <property type="term" value="F:transmembrane transporter activity"/>
    <property type="evidence" value="ECO:0007669"/>
    <property type="project" value="InterPro"/>
</dbReference>
<name>A0A2J7QN30_9NEOP</name>
<evidence type="ECO:0000256" key="2">
    <source>
        <dbReference type="ARBA" id="ARBA00022692"/>
    </source>
</evidence>
<keyword evidence="2 5" id="KW-0812">Transmembrane</keyword>
<feature type="transmembrane region" description="Helical" evidence="5">
    <location>
        <begin position="474"/>
        <end position="495"/>
    </location>
</feature>
<comment type="caution">
    <text evidence="6">The sequence shown here is derived from an EMBL/GenBank/DDBJ whole genome shotgun (WGS) entry which is preliminary data.</text>
</comment>
<evidence type="ECO:0000313" key="7">
    <source>
        <dbReference type="Proteomes" id="UP000235965"/>
    </source>
</evidence>
<keyword evidence="4 5" id="KW-0472">Membrane</keyword>
<evidence type="ECO:0008006" key="8">
    <source>
        <dbReference type="Google" id="ProtNLM"/>
    </source>
</evidence>
<dbReference type="GO" id="GO:0016020">
    <property type="term" value="C:membrane"/>
    <property type="evidence" value="ECO:0007669"/>
    <property type="project" value="UniProtKB-SubCell"/>
</dbReference>
<gene>
    <name evidence="6" type="ORF">B7P43_G06967</name>
</gene>
<feature type="transmembrane region" description="Helical" evidence="5">
    <location>
        <begin position="407"/>
        <end position="428"/>
    </location>
</feature>